<keyword evidence="2 5" id="KW-0812">Transmembrane</keyword>
<dbReference type="AlphaFoldDB" id="A0A2V5HDI4"/>
<feature type="transmembrane region" description="Helical" evidence="5">
    <location>
        <begin position="205"/>
        <end position="228"/>
    </location>
</feature>
<feature type="transmembrane region" description="Helical" evidence="5">
    <location>
        <begin position="350"/>
        <end position="371"/>
    </location>
</feature>
<feature type="domain" description="Anoctamin transmembrane" evidence="6">
    <location>
        <begin position="197"/>
        <end position="651"/>
    </location>
</feature>
<gene>
    <name evidence="8" type="ORF">BO99DRAFT_401853</name>
</gene>
<protein>
    <recommendedName>
        <fullName evidence="10">Plasma membrane stress response protein</fullName>
    </recommendedName>
</protein>
<evidence type="ECO:0000256" key="5">
    <source>
        <dbReference type="SAM" id="Phobius"/>
    </source>
</evidence>
<evidence type="ECO:0000313" key="8">
    <source>
        <dbReference type="EMBL" id="PYI20482.1"/>
    </source>
</evidence>
<dbReference type="PANTHER" id="PTHR12308:SF77">
    <property type="entry name" value="MEMBRANE STRESS RESPONSE PROTEIN (IST2), PUTATIVE (AFU_ORTHOLOGUE AFUA_4G03330)-RELATED"/>
    <property type="match status" value="1"/>
</dbReference>
<dbReference type="OMA" id="YENHRTA"/>
<evidence type="ECO:0000256" key="4">
    <source>
        <dbReference type="ARBA" id="ARBA00023136"/>
    </source>
</evidence>
<dbReference type="GO" id="GO:0016020">
    <property type="term" value="C:membrane"/>
    <property type="evidence" value="ECO:0007669"/>
    <property type="project" value="UniProtKB-SubCell"/>
</dbReference>
<dbReference type="Pfam" id="PF20877">
    <property type="entry name" value="Anoctamin_N"/>
    <property type="match status" value="1"/>
</dbReference>
<evidence type="ECO:0000256" key="1">
    <source>
        <dbReference type="ARBA" id="ARBA00004141"/>
    </source>
</evidence>
<accession>A0A2V5HDI4</accession>
<evidence type="ECO:0000259" key="6">
    <source>
        <dbReference type="Pfam" id="PF04547"/>
    </source>
</evidence>
<evidence type="ECO:0008006" key="10">
    <source>
        <dbReference type="Google" id="ProtNLM"/>
    </source>
</evidence>
<dbReference type="InterPro" id="IPR007632">
    <property type="entry name" value="Anoctamin"/>
</dbReference>
<dbReference type="PANTHER" id="PTHR12308">
    <property type="entry name" value="ANOCTAMIN"/>
    <property type="match status" value="1"/>
</dbReference>
<feature type="transmembrane region" description="Helical" evidence="5">
    <location>
        <begin position="309"/>
        <end position="330"/>
    </location>
</feature>
<evidence type="ECO:0000259" key="7">
    <source>
        <dbReference type="Pfam" id="PF20877"/>
    </source>
</evidence>
<proteinExistence type="predicted"/>
<dbReference type="Pfam" id="PF04547">
    <property type="entry name" value="Anoctamin"/>
    <property type="match status" value="1"/>
</dbReference>
<dbReference type="InterPro" id="IPR049456">
    <property type="entry name" value="Anoctamin_N_fung"/>
</dbReference>
<dbReference type="Proteomes" id="UP000249829">
    <property type="component" value="Unassembled WGS sequence"/>
</dbReference>
<keyword evidence="9" id="KW-1185">Reference proteome</keyword>
<evidence type="ECO:0000256" key="3">
    <source>
        <dbReference type="ARBA" id="ARBA00022989"/>
    </source>
</evidence>
<dbReference type="InterPro" id="IPR049452">
    <property type="entry name" value="Anoctamin_TM"/>
</dbReference>
<feature type="transmembrane region" description="Helical" evidence="5">
    <location>
        <begin position="395"/>
        <end position="416"/>
    </location>
</feature>
<dbReference type="GO" id="GO:0005254">
    <property type="term" value="F:chloride channel activity"/>
    <property type="evidence" value="ECO:0007669"/>
    <property type="project" value="TreeGrafter"/>
</dbReference>
<feature type="transmembrane region" description="Helical" evidence="5">
    <location>
        <begin position="234"/>
        <end position="255"/>
    </location>
</feature>
<evidence type="ECO:0000256" key="2">
    <source>
        <dbReference type="ARBA" id="ARBA00022692"/>
    </source>
</evidence>
<feature type="domain" description="Anoctamin alpha-beta plait" evidence="7">
    <location>
        <begin position="19"/>
        <end position="164"/>
    </location>
</feature>
<keyword evidence="3 5" id="KW-1133">Transmembrane helix</keyword>
<reference evidence="8 9" key="1">
    <citation type="submission" date="2018-02" db="EMBL/GenBank/DDBJ databases">
        <title>The genomes of Aspergillus section Nigri reveals drivers in fungal speciation.</title>
        <authorList>
            <consortium name="DOE Joint Genome Institute"/>
            <person name="Vesth T.C."/>
            <person name="Nybo J."/>
            <person name="Theobald S."/>
            <person name="Brandl J."/>
            <person name="Frisvad J.C."/>
            <person name="Nielsen K.F."/>
            <person name="Lyhne E.K."/>
            <person name="Kogle M.E."/>
            <person name="Kuo A."/>
            <person name="Riley R."/>
            <person name="Clum A."/>
            <person name="Nolan M."/>
            <person name="Lipzen A."/>
            <person name="Salamov A."/>
            <person name="Henrissat B."/>
            <person name="Wiebenga A."/>
            <person name="De vries R.P."/>
            <person name="Grigoriev I.V."/>
            <person name="Mortensen U.H."/>
            <person name="Andersen M.R."/>
            <person name="Baker S.E."/>
        </authorList>
    </citation>
    <scope>NUCLEOTIDE SEQUENCE [LARGE SCALE GENOMIC DNA]</scope>
    <source>
        <strain evidence="8 9">CBS 115571</strain>
    </source>
</reference>
<dbReference type="EMBL" id="KZ825125">
    <property type="protein sequence ID" value="PYI20482.1"/>
    <property type="molecule type" value="Genomic_DNA"/>
</dbReference>
<keyword evidence="4 5" id="KW-0472">Membrane</keyword>
<organism evidence="8 9">
    <name type="scientific">Aspergillus violaceofuscus (strain CBS 115571)</name>
    <dbReference type="NCBI Taxonomy" id="1450538"/>
    <lineage>
        <taxon>Eukaryota</taxon>
        <taxon>Fungi</taxon>
        <taxon>Dikarya</taxon>
        <taxon>Ascomycota</taxon>
        <taxon>Pezizomycotina</taxon>
        <taxon>Eurotiomycetes</taxon>
        <taxon>Eurotiomycetidae</taxon>
        <taxon>Eurotiales</taxon>
        <taxon>Aspergillaceae</taxon>
        <taxon>Aspergillus</taxon>
    </lineage>
</organism>
<sequence length="757" mass="85569">MGLFAGHEPVDHAELDNFGVDWVIHYSFEDLGKEGTSTKPMIDNTLAHSHLLGAEISQAISEFVTLIHDLEEAHLQVQVRHGYGPSLLVFIRIPPDLLGNMVYKSRVKDWLHGIIHEFPAGDDHTVVESETAAEALRSVYHAVTWQKHLGGAGITPKIGQWKNIQAAIPLQDRAANAELLRKWSKTVNITAEDLDAIRALFGEKVAFYFAFIHCYSTFLVFPAVWGVFCWFYLGPYSITCALVNCLWCIIFVEYWKTREIDLSLRWNVRDVGILKVNRPEWVWDKEVQNPVTGETTKVFSTQKQFLRQLLLIPFATVAALALGSLIILSFASEVLVSEIYTGPFKGYLEFLPTILFSLSLPWITNTLTEFAKQLTDYENYRTQDQYDVAQTSKTFVMHFITAFLPTLLTAFVYVPFGTKLVPYLDVFRTYGLMSANLAKEIHIDPARLQQEVIYLSATAQLLNFGEEIVLPYVKQTLMHKWRTYRDGRDAARMPRRHSQRTDLLLVDAPEEAAFLARVRDEVEADEYNVHDDTLEMCVQFGYLALFGVAWPLVPLGFLANNWLELRGDFFKLSLECQRPPPIRADSIGPSLQGLEVLAWLGTLSTAAVVYLYRNSMEGVQFSSFLLTLLLAEWAYLGVRFVVQTGMERISSVTLKRAEAKRYGMRKRYLEATSGNVSPRGKPRVRFEDKVSVYTTGTDVSTSKEGLLQPGHDGLHHGRQFWSWAPQEAADAGVRMIKALNTTMDGSRTGPTKVAKGA</sequence>
<name>A0A2V5HDI4_ASPV1</name>
<evidence type="ECO:0000313" key="9">
    <source>
        <dbReference type="Proteomes" id="UP000249829"/>
    </source>
</evidence>
<comment type="subcellular location">
    <subcellularLocation>
        <location evidence="1">Membrane</location>
        <topology evidence="1">Multi-pass membrane protein</topology>
    </subcellularLocation>
</comment>
<dbReference type="GO" id="GO:0032541">
    <property type="term" value="C:cortical endoplasmic reticulum"/>
    <property type="evidence" value="ECO:0007669"/>
    <property type="project" value="TreeGrafter"/>
</dbReference>